<dbReference type="EMBL" id="BARV01007097">
    <property type="protein sequence ID" value="GAI03639.1"/>
    <property type="molecule type" value="Genomic_DNA"/>
</dbReference>
<organism evidence="2">
    <name type="scientific">marine sediment metagenome</name>
    <dbReference type="NCBI Taxonomy" id="412755"/>
    <lineage>
        <taxon>unclassified sequences</taxon>
        <taxon>metagenomes</taxon>
        <taxon>ecological metagenomes</taxon>
    </lineage>
</organism>
<name>X1MBA8_9ZZZZ</name>
<sequence length="49" mass="5014">AMGIGCLSSLVAAHVFGLTDVVALGAKPGVLWWTLLALIAALHRTVTAK</sequence>
<keyword evidence="1" id="KW-0812">Transmembrane</keyword>
<keyword evidence="1" id="KW-0472">Membrane</keyword>
<keyword evidence="1" id="KW-1133">Transmembrane helix</keyword>
<evidence type="ECO:0000313" key="2">
    <source>
        <dbReference type="EMBL" id="GAI03639.1"/>
    </source>
</evidence>
<accession>X1MBA8</accession>
<comment type="caution">
    <text evidence="2">The sequence shown here is derived from an EMBL/GenBank/DDBJ whole genome shotgun (WGS) entry which is preliminary data.</text>
</comment>
<feature type="transmembrane region" description="Helical" evidence="1">
    <location>
        <begin position="29"/>
        <end position="46"/>
    </location>
</feature>
<proteinExistence type="predicted"/>
<feature type="non-terminal residue" evidence="2">
    <location>
        <position position="1"/>
    </location>
</feature>
<protein>
    <submittedName>
        <fullName evidence="2">Uncharacterized protein</fullName>
    </submittedName>
</protein>
<dbReference type="AlphaFoldDB" id="X1MBA8"/>
<reference evidence="2" key="1">
    <citation type="journal article" date="2014" name="Front. Microbiol.">
        <title>High frequency of phylogenetically diverse reductive dehalogenase-homologous genes in deep subseafloor sedimentary metagenomes.</title>
        <authorList>
            <person name="Kawai M."/>
            <person name="Futagami T."/>
            <person name="Toyoda A."/>
            <person name="Takaki Y."/>
            <person name="Nishi S."/>
            <person name="Hori S."/>
            <person name="Arai W."/>
            <person name="Tsubouchi T."/>
            <person name="Morono Y."/>
            <person name="Uchiyama I."/>
            <person name="Ito T."/>
            <person name="Fujiyama A."/>
            <person name="Inagaki F."/>
            <person name="Takami H."/>
        </authorList>
    </citation>
    <scope>NUCLEOTIDE SEQUENCE</scope>
    <source>
        <strain evidence="2">Expedition CK06-06</strain>
    </source>
</reference>
<gene>
    <name evidence="2" type="ORF">S06H3_14511</name>
</gene>
<evidence type="ECO:0000256" key="1">
    <source>
        <dbReference type="SAM" id="Phobius"/>
    </source>
</evidence>